<accession>A0ABW4KPD9</accession>
<protein>
    <recommendedName>
        <fullName evidence="3">Helix-turn-helix domain-containing protein</fullName>
    </recommendedName>
</protein>
<sequence>MRPAGEVRQALLQAAADLTTPDRAPTLGELAEHAQVGYAHARWSVQNMARAGALRIVRTRRVAYRNRPVAEYVLADRTQQGQGAGAGHFALQAAVRAWGVAA</sequence>
<proteinExistence type="predicted"/>
<keyword evidence="2" id="KW-1185">Reference proteome</keyword>
<name>A0ABW4KPD9_9BURK</name>
<dbReference type="Proteomes" id="UP001597304">
    <property type="component" value="Unassembled WGS sequence"/>
</dbReference>
<reference evidence="2" key="1">
    <citation type="journal article" date="2019" name="Int. J. Syst. Evol. Microbiol.">
        <title>The Global Catalogue of Microorganisms (GCM) 10K type strain sequencing project: providing services to taxonomists for standard genome sequencing and annotation.</title>
        <authorList>
            <consortium name="The Broad Institute Genomics Platform"/>
            <consortium name="The Broad Institute Genome Sequencing Center for Infectious Disease"/>
            <person name="Wu L."/>
            <person name="Ma J."/>
        </authorList>
    </citation>
    <scope>NUCLEOTIDE SEQUENCE [LARGE SCALE GENOMIC DNA]</scope>
    <source>
        <strain evidence="2">LMG 29247</strain>
    </source>
</reference>
<dbReference type="EMBL" id="JBHUEJ010000002">
    <property type="protein sequence ID" value="MFD1709073.1"/>
    <property type="molecule type" value="Genomic_DNA"/>
</dbReference>
<evidence type="ECO:0008006" key="3">
    <source>
        <dbReference type="Google" id="ProtNLM"/>
    </source>
</evidence>
<organism evidence="1 2">
    <name type="scientific">Ottowia flava</name>
    <dbReference type="NCBI Taxonomy" id="2675430"/>
    <lineage>
        <taxon>Bacteria</taxon>
        <taxon>Pseudomonadati</taxon>
        <taxon>Pseudomonadota</taxon>
        <taxon>Betaproteobacteria</taxon>
        <taxon>Burkholderiales</taxon>
        <taxon>Comamonadaceae</taxon>
        <taxon>Ottowia</taxon>
    </lineage>
</organism>
<dbReference type="RefSeq" id="WP_147914181.1">
    <property type="nucleotide sequence ID" value="NZ_JBHUEJ010000002.1"/>
</dbReference>
<gene>
    <name evidence="1" type="ORF">ACFSF0_00480</name>
</gene>
<evidence type="ECO:0000313" key="1">
    <source>
        <dbReference type="EMBL" id="MFD1709073.1"/>
    </source>
</evidence>
<evidence type="ECO:0000313" key="2">
    <source>
        <dbReference type="Proteomes" id="UP001597304"/>
    </source>
</evidence>
<comment type="caution">
    <text evidence="1">The sequence shown here is derived from an EMBL/GenBank/DDBJ whole genome shotgun (WGS) entry which is preliminary data.</text>
</comment>